<dbReference type="InterPro" id="IPR001810">
    <property type="entry name" value="F-box_dom"/>
</dbReference>
<dbReference type="InterPro" id="IPR036047">
    <property type="entry name" value="F-box-like_dom_sf"/>
</dbReference>
<dbReference type="Proteomes" id="UP000634136">
    <property type="component" value="Unassembled WGS sequence"/>
</dbReference>
<dbReference type="AlphaFoldDB" id="A0A834TBY8"/>
<accession>A0A834TBY8</accession>
<dbReference type="InterPro" id="IPR055290">
    <property type="entry name" value="At3g26010-like"/>
</dbReference>
<organism evidence="2 3">
    <name type="scientific">Senna tora</name>
    <dbReference type="NCBI Taxonomy" id="362788"/>
    <lineage>
        <taxon>Eukaryota</taxon>
        <taxon>Viridiplantae</taxon>
        <taxon>Streptophyta</taxon>
        <taxon>Embryophyta</taxon>
        <taxon>Tracheophyta</taxon>
        <taxon>Spermatophyta</taxon>
        <taxon>Magnoliopsida</taxon>
        <taxon>eudicotyledons</taxon>
        <taxon>Gunneridae</taxon>
        <taxon>Pentapetalae</taxon>
        <taxon>rosids</taxon>
        <taxon>fabids</taxon>
        <taxon>Fabales</taxon>
        <taxon>Fabaceae</taxon>
        <taxon>Caesalpinioideae</taxon>
        <taxon>Cassia clade</taxon>
        <taxon>Senna</taxon>
    </lineage>
</organism>
<evidence type="ECO:0000259" key="1">
    <source>
        <dbReference type="SMART" id="SM00256"/>
    </source>
</evidence>
<name>A0A834TBY8_9FABA</name>
<evidence type="ECO:0000313" key="2">
    <source>
        <dbReference type="EMBL" id="KAF7819218.1"/>
    </source>
</evidence>
<dbReference type="EMBL" id="JAAIUW010000008">
    <property type="protein sequence ID" value="KAF7819218.1"/>
    <property type="molecule type" value="Genomic_DNA"/>
</dbReference>
<evidence type="ECO:0000313" key="3">
    <source>
        <dbReference type="Proteomes" id="UP000634136"/>
    </source>
</evidence>
<dbReference type="Pfam" id="PF00646">
    <property type="entry name" value="F-box"/>
    <property type="match status" value="1"/>
</dbReference>
<proteinExistence type="predicted"/>
<dbReference type="SMART" id="SM00256">
    <property type="entry name" value="FBOX"/>
    <property type="match status" value="1"/>
</dbReference>
<protein>
    <submittedName>
        <fullName evidence="2">F-box protein</fullName>
    </submittedName>
</protein>
<dbReference type="PANTHER" id="PTHR35546">
    <property type="entry name" value="F-BOX PROTEIN INTERACTION DOMAIN PROTEIN-RELATED"/>
    <property type="match status" value="1"/>
</dbReference>
<dbReference type="PANTHER" id="PTHR35546:SF134">
    <property type="entry name" value="F-BOX ASSOCIATED DOMAIN-CONTAINING PROTEIN"/>
    <property type="match status" value="1"/>
</dbReference>
<reference evidence="2" key="1">
    <citation type="submission" date="2020-09" db="EMBL/GenBank/DDBJ databases">
        <title>Genome-Enabled Discovery of Anthraquinone Biosynthesis in Senna tora.</title>
        <authorList>
            <person name="Kang S.-H."/>
            <person name="Pandey R.P."/>
            <person name="Lee C.-M."/>
            <person name="Sim J.-S."/>
            <person name="Jeong J.-T."/>
            <person name="Choi B.-S."/>
            <person name="Jung M."/>
            <person name="Ginzburg D."/>
            <person name="Zhao K."/>
            <person name="Won S.Y."/>
            <person name="Oh T.-J."/>
            <person name="Yu Y."/>
            <person name="Kim N.-H."/>
            <person name="Lee O.R."/>
            <person name="Lee T.-H."/>
            <person name="Bashyal P."/>
            <person name="Kim T.-S."/>
            <person name="Lee W.-H."/>
            <person name="Kawkins C."/>
            <person name="Kim C.-K."/>
            <person name="Kim J.S."/>
            <person name="Ahn B.O."/>
            <person name="Rhee S.Y."/>
            <person name="Sohng J.K."/>
        </authorList>
    </citation>
    <scope>NUCLEOTIDE SEQUENCE</scope>
    <source>
        <tissue evidence="2">Leaf</tissue>
    </source>
</reference>
<dbReference type="CDD" id="cd22157">
    <property type="entry name" value="F-box_AtFBW1-like"/>
    <property type="match status" value="1"/>
</dbReference>
<dbReference type="OrthoDB" id="1848451at2759"/>
<gene>
    <name evidence="2" type="ORF">G2W53_024673</name>
</gene>
<sequence length="444" mass="50245">MLQESSEAIAGNIDILTEILLRLPPKPLGKFKSVSKQWLALISDPKFCHSHTLRHHPLPSALLLSSFYFPSPYFDLVSITTDSVLRVPPFDYLNAPRVSILQSCNGLLLCSSALVGDKEIRYSCSSNPYIDHCDSVVFDDNRGFRYFVCNPTTTQFATVSFPNKKFGDNIISLSLAFDPLRSPYYKIVSIRDITEGNEFVINVYSSYTGSWSDPDVCFTPPRGLAYYAPAYINDAPAYFNGAPVYFNGAILWLWSSDYEGKNSLYFDVESQCLNKLPMPPGMKFGTLDYFGECGGHCHMVVTEKPRTHFNILELKEDFSGWFVRYRVDLTPMQVAFPELTWDDEDAKHPFAVLGVFQQPREQDSKVVVLVNGTAMCFNLATHASRKLSDLCEAAGDVLAYDWRDAFLYFENLTYVIGFPISSCSLFWLLELPTFLYPFIRICGL</sequence>
<feature type="domain" description="F-box" evidence="1">
    <location>
        <begin position="11"/>
        <end position="51"/>
    </location>
</feature>
<dbReference type="SUPFAM" id="SSF81383">
    <property type="entry name" value="F-box domain"/>
    <property type="match status" value="1"/>
</dbReference>
<comment type="caution">
    <text evidence="2">The sequence shown here is derived from an EMBL/GenBank/DDBJ whole genome shotgun (WGS) entry which is preliminary data.</text>
</comment>
<keyword evidence="3" id="KW-1185">Reference proteome</keyword>